<dbReference type="EMBL" id="ADKX01000039">
    <property type="protein sequence ID" value="EFW04144.1"/>
    <property type="molecule type" value="Genomic_DNA"/>
</dbReference>
<accession>E7GCD5</accession>
<dbReference type="eggNOG" id="ENOG50334GD">
    <property type="taxonomic scope" value="Bacteria"/>
</dbReference>
<name>E7GCD5_9FIRM</name>
<comment type="caution">
    <text evidence="2">The sequence shown here is derived from an EMBL/GenBank/DDBJ whole genome shotgun (WGS) entry which is preliminary data.</text>
</comment>
<keyword evidence="1" id="KW-1133">Transmembrane helix</keyword>
<dbReference type="AlphaFoldDB" id="E7GCD5"/>
<organism evidence="2 3">
    <name type="scientific">Coprobacillus cateniformis</name>
    <dbReference type="NCBI Taxonomy" id="100884"/>
    <lineage>
        <taxon>Bacteria</taxon>
        <taxon>Bacillati</taxon>
        <taxon>Bacillota</taxon>
        <taxon>Erysipelotrichia</taxon>
        <taxon>Erysipelotrichales</taxon>
        <taxon>Coprobacillaceae</taxon>
        <taxon>Coprobacillus</taxon>
    </lineage>
</organism>
<dbReference type="OrthoDB" id="1648209at2"/>
<dbReference type="GeneID" id="78228015"/>
<evidence type="ECO:0000256" key="1">
    <source>
        <dbReference type="SAM" id="Phobius"/>
    </source>
</evidence>
<gene>
    <name evidence="2" type="ORF">HMPREF9488_02427</name>
</gene>
<keyword evidence="1" id="KW-0812">Transmembrane</keyword>
<feature type="transmembrane region" description="Helical" evidence="1">
    <location>
        <begin position="6"/>
        <end position="28"/>
    </location>
</feature>
<dbReference type="HOGENOM" id="CLU_180617_0_0_9"/>
<evidence type="ECO:0000313" key="2">
    <source>
        <dbReference type="EMBL" id="EFW04144.1"/>
    </source>
</evidence>
<dbReference type="Proteomes" id="UP000003157">
    <property type="component" value="Unassembled WGS sequence"/>
</dbReference>
<evidence type="ECO:0000313" key="3">
    <source>
        <dbReference type="Proteomes" id="UP000003157"/>
    </source>
</evidence>
<keyword evidence="1" id="KW-0472">Membrane</keyword>
<reference evidence="2 3" key="1">
    <citation type="submission" date="2010-12" db="EMBL/GenBank/DDBJ databases">
        <title>The Genome Sequence of Coprobacillus sp. strain 29_1.</title>
        <authorList>
            <consortium name="The Broad Institute Genome Sequencing Platform"/>
            <person name="Earl A."/>
            <person name="Ward D."/>
            <person name="Feldgarden M."/>
            <person name="Gevers D."/>
            <person name="Daigneault M."/>
            <person name="Sibley C.D."/>
            <person name="White A."/>
            <person name="Strauss J."/>
            <person name="Allen-Vercoe E."/>
            <person name="Young S.K."/>
            <person name="Zeng Q."/>
            <person name="Gargeya S."/>
            <person name="Fitzgerald M."/>
            <person name="Haas B."/>
            <person name="Abouelleil A."/>
            <person name="Alvarado L."/>
            <person name="Arachchi H.M."/>
            <person name="Berlin A."/>
            <person name="Brown A."/>
            <person name="Chapman S.B."/>
            <person name="Chen Z."/>
            <person name="Dunbar C."/>
            <person name="Freedman E."/>
            <person name="Gearin G."/>
            <person name="Gellesch M."/>
            <person name="Goldberg J."/>
            <person name="Griggs A."/>
            <person name="Gujja S."/>
            <person name="Heilman E."/>
            <person name="Heiman D."/>
            <person name="Howarth C."/>
            <person name="Larson L."/>
            <person name="Lui A."/>
            <person name="MacDonald P.J.P."/>
            <person name="Mehta T."/>
            <person name="Montmayeur A."/>
            <person name="Murphy C."/>
            <person name="Neiman D."/>
            <person name="Pearson M."/>
            <person name="Priest M."/>
            <person name="Roberts A."/>
            <person name="Saif S."/>
            <person name="Shea T."/>
            <person name="Shenoy N."/>
            <person name="Sisk P."/>
            <person name="Stolte C."/>
            <person name="Sykes S."/>
            <person name="White J."/>
            <person name="Yandava C."/>
            <person name="Nusbaum C."/>
            <person name="Birren B."/>
        </authorList>
    </citation>
    <scope>NUCLEOTIDE SEQUENCE [LARGE SCALE GENOMIC DNA]</scope>
    <source>
        <strain evidence="2 3">29_1</strain>
    </source>
</reference>
<dbReference type="RefSeq" id="WP_008789515.1">
    <property type="nucleotide sequence ID" value="NZ_AKCB01000001.1"/>
</dbReference>
<protein>
    <recommendedName>
        <fullName evidence="4">DUF948 domain-containing protein</fullName>
    </recommendedName>
</protein>
<sequence>MENAQLVSMCILILSGAFALISLGLLLIRMSGAVKEATVLMTMVETTLTKVNHILDDINNKMEMLNAPVELFSGFFSKGGLKATLLSGLGLLTSMFRRKK</sequence>
<keyword evidence="3" id="KW-1185">Reference proteome</keyword>
<dbReference type="STRING" id="100884.GCA_000269565_00078"/>
<proteinExistence type="predicted"/>
<evidence type="ECO:0008006" key="4">
    <source>
        <dbReference type="Google" id="ProtNLM"/>
    </source>
</evidence>